<feature type="region of interest" description="Disordered" evidence="1">
    <location>
        <begin position="1"/>
        <end position="100"/>
    </location>
</feature>
<feature type="compositionally biased region" description="Low complexity" evidence="1">
    <location>
        <begin position="10"/>
        <end position="57"/>
    </location>
</feature>
<evidence type="ECO:0000313" key="2">
    <source>
        <dbReference type="EMBL" id="ACG46574.1"/>
    </source>
</evidence>
<evidence type="ECO:0000256" key="1">
    <source>
        <dbReference type="SAM" id="MobiDB-lite"/>
    </source>
</evidence>
<dbReference type="AlphaFoldDB" id="B6UB41"/>
<organism evidence="2">
    <name type="scientific">Zea mays</name>
    <name type="common">Maize</name>
    <dbReference type="NCBI Taxonomy" id="4577"/>
    <lineage>
        <taxon>Eukaryota</taxon>
        <taxon>Viridiplantae</taxon>
        <taxon>Streptophyta</taxon>
        <taxon>Embryophyta</taxon>
        <taxon>Tracheophyta</taxon>
        <taxon>Spermatophyta</taxon>
        <taxon>Magnoliopsida</taxon>
        <taxon>Liliopsida</taxon>
        <taxon>Poales</taxon>
        <taxon>Poaceae</taxon>
        <taxon>PACMAD clade</taxon>
        <taxon>Panicoideae</taxon>
        <taxon>Andropogonodae</taxon>
        <taxon>Andropogoneae</taxon>
        <taxon>Tripsacinae</taxon>
        <taxon>Zea</taxon>
    </lineage>
</organism>
<name>B6UB41_MAIZE</name>
<proteinExistence type="evidence at transcript level"/>
<sequence length="141" mass="14596">MYRRPREARMSAASCASASAHPAAAAWPVTAATVGTRSASRSASSARSPPSMAPCRPGGAARAHARSNPLEKNFPSAASTSAPAPAEAATAERSAARRSGFRRCSPAPVMVMRCTRPRLSTVHMPLLLLSIADLGTTTQQP</sequence>
<accession>B6UB41</accession>
<protein>
    <submittedName>
        <fullName evidence="2">Uncharacterized protein</fullName>
    </submittedName>
</protein>
<dbReference type="EMBL" id="EU974456">
    <property type="protein sequence ID" value="ACG46574.1"/>
    <property type="molecule type" value="mRNA"/>
</dbReference>
<reference evidence="2" key="1">
    <citation type="journal article" date="2009" name="Plant Mol. Biol.">
        <title>Insights into corn genes derived from large-scale cDNA sequencing.</title>
        <authorList>
            <person name="Alexandrov N.N."/>
            <person name="Brover V.V."/>
            <person name="Freidin S."/>
            <person name="Troukhan M.E."/>
            <person name="Tatarinova T.V."/>
            <person name="Zhang H."/>
            <person name="Swaller T.J."/>
            <person name="Lu Y.P."/>
            <person name="Bouck J."/>
            <person name="Flavell R.B."/>
            <person name="Feldmann K.A."/>
        </authorList>
    </citation>
    <scope>NUCLEOTIDE SEQUENCE</scope>
</reference>
<feature type="compositionally biased region" description="Low complexity" evidence="1">
    <location>
        <begin position="75"/>
        <end position="93"/>
    </location>
</feature>